<dbReference type="InterPro" id="IPR002692">
    <property type="entry name" value="S45"/>
</dbReference>
<keyword evidence="2" id="KW-0378">Hydrolase</keyword>
<evidence type="ECO:0000256" key="1">
    <source>
        <dbReference type="ARBA" id="ARBA00006586"/>
    </source>
</evidence>
<reference evidence="6" key="1">
    <citation type="journal article" date="2019" name="Int. J. Syst. Evol. Microbiol.">
        <title>The Global Catalogue of Microorganisms (GCM) 10K type strain sequencing project: providing services to taxonomists for standard genome sequencing and annotation.</title>
        <authorList>
            <consortium name="The Broad Institute Genomics Platform"/>
            <consortium name="The Broad Institute Genome Sequencing Center for Infectious Disease"/>
            <person name="Wu L."/>
            <person name="Ma J."/>
        </authorList>
    </citation>
    <scope>NUCLEOTIDE SEQUENCE [LARGE SCALE GENOMIC DNA]</scope>
    <source>
        <strain evidence="6">JCM 9373</strain>
    </source>
</reference>
<dbReference type="SUPFAM" id="SSF56235">
    <property type="entry name" value="N-terminal nucleophile aminohydrolases (Ntn hydrolases)"/>
    <property type="match status" value="1"/>
</dbReference>
<evidence type="ECO:0000313" key="5">
    <source>
        <dbReference type="EMBL" id="GAA3129358.1"/>
    </source>
</evidence>
<dbReference type="InterPro" id="IPR043147">
    <property type="entry name" value="Penicillin_amidase_A-knob"/>
</dbReference>
<sequence>MRFRPYARMSRPLRWLARVLTALALLGPAGAGAAVWAVRASFPQVSGTLAVDGLTGRVTVHRDAYGIPHIYADSARDLFLAQGYVHAQDRFFEMDLRRHATAGRLSEMFGAATVDQDKAVRTMGWRRVAEQELPLLDEQTRLHLEAYAEGVNSWLERSGGALSRSLEYGVLKLVAPGYEPEPWTPVDSLSWLKAMAWDLRSNLSDEIGRALAATRLPRERVEQLWPGYPFDLHRPIVTRGAVTGGRFDQSREPQESVPAPDPAALTRAAEAMRAVPSLMGDPAGGSGIGSNSWVVSGRHTASGKPLLANDPHLAAGVPSVWYQAGLHCRSKSAECPFDVTGFTFSGTPGVIIGRNDRIAWGFTNLGPDVADLYLEKVKDDSYLLMGEWKPLEKRTETIRVAGGDPVVLTVRHTMHGPLVSDVMGDARGALAGAGRADGERADAVALKWTALEPGRSADAVFALNAAQDWNDFRAAASLFDVPAQNLVYADVDGNIGYQAPGRIPVRVRGDGTWPVPGWTGEYAWQGTIPFDELPSLYNPPEGHIVTANNAVIDPERYPPVLTKDWAYGYRAQRISERLRAALAEGPVDAAAMAALQSDTHNGFARFLVPALLELQVAGPAGRARELLRDWDGSQGAGSAPAAYFNAVWRHLLLETFGDELPEGARPGGGDRWFEVVRVLLQRAGDPFWDDVRTDVRETRDDMLRRALALAYDELDARLGPEPGAWRWGELHTLTLVHGSLGTSGIAPVEWLFNRGPFRVGGSDDAVDATGWDVQEGYAVSWLPSMRMVVDLADPDGSRWINLTGASGHAFHDHYADQAPLWAAGKTVPMRTGEEAVREAAVDTLTLVPPGGQGPVRGDRDHHGGVRR</sequence>
<name>A0ABP6MYU6_9ACTN</name>
<dbReference type="Gene3D" id="3.60.20.10">
    <property type="entry name" value="Glutamine Phosphoribosylpyrophosphate, subunit 1, domain 1"/>
    <property type="match status" value="1"/>
</dbReference>
<evidence type="ECO:0000256" key="3">
    <source>
        <dbReference type="ARBA" id="ARBA00023145"/>
    </source>
</evidence>
<dbReference type="EMBL" id="BAAAUT010000013">
    <property type="protein sequence ID" value="GAA3129358.1"/>
    <property type="molecule type" value="Genomic_DNA"/>
</dbReference>
<evidence type="ECO:0000256" key="4">
    <source>
        <dbReference type="SAM" id="MobiDB-lite"/>
    </source>
</evidence>
<feature type="compositionally biased region" description="Basic and acidic residues" evidence="4">
    <location>
        <begin position="856"/>
        <end position="867"/>
    </location>
</feature>
<dbReference type="InterPro" id="IPR014395">
    <property type="entry name" value="Pen/GL7ACA/AHL_acylase"/>
</dbReference>
<keyword evidence="3" id="KW-0865">Zymogen</keyword>
<dbReference type="InterPro" id="IPR043146">
    <property type="entry name" value="Penicillin_amidase_N_B-knob"/>
</dbReference>
<dbReference type="Proteomes" id="UP001500320">
    <property type="component" value="Unassembled WGS sequence"/>
</dbReference>
<protein>
    <submittedName>
        <fullName evidence="5">Penicillin acylase family protein</fullName>
    </submittedName>
</protein>
<feature type="region of interest" description="Disordered" evidence="4">
    <location>
        <begin position="847"/>
        <end position="867"/>
    </location>
</feature>
<evidence type="ECO:0000313" key="6">
    <source>
        <dbReference type="Proteomes" id="UP001500320"/>
    </source>
</evidence>
<dbReference type="InterPro" id="IPR023343">
    <property type="entry name" value="Penicillin_amidase_dom1"/>
</dbReference>
<comment type="similarity">
    <text evidence="1">Belongs to the peptidase S45 family.</text>
</comment>
<dbReference type="Gene3D" id="2.30.120.10">
    <property type="match status" value="1"/>
</dbReference>
<dbReference type="Pfam" id="PF01804">
    <property type="entry name" value="Penicil_amidase"/>
    <property type="match status" value="1"/>
</dbReference>
<dbReference type="InterPro" id="IPR029055">
    <property type="entry name" value="Ntn_hydrolases_N"/>
</dbReference>
<accession>A0ABP6MYU6</accession>
<comment type="caution">
    <text evidence="5">The sequence shown here is derived from an EMBL/GenBank/DDBJ whole genome shotgun (WGS) entry which is preliminary data.</text>
</comment>
<dbReference type="PANTHER" id="PTHR34218:SF4">
    <property type="entry name" value="ACYL-HOMOSERINE LACTONE ACYLASE QUIP"/>
    <property type="match status" value="1"/>
</dbReference>
<organism evidence="5 6">
    <name type="scientific">Planomonospora alba</name>
    <dbReference type="NCBI Taxonomy" id="161354"/>
    <lineage>
        <taxon>Bacteria</taxon>
        <taxon>Bacillati</taxon>
        <taxon>Actinomycetota</taxon>
        <taxon>Actinomycetes</taxon>
        <taxon>Streptosporangiales</taxon>
        <taxon>Streptosporangiaceae</taxon>
        <taxon>Planomonospora</taxon>
    </lineage>
</organism>
<dbReference type="Gene3D" id="1.10.439.10">
    <property type="entry name" value="Penicillin Amidohydrolase, domain 1"/>
    <property type="match status" value="1"/>
</dbReference>
<dbReference type="PIRSF" id="PIRSF001227">
    <property type="entry name" value="Pen_acylase"/>
    <property type="match status" value="1"/>
</dbReference>
<keyword evidence="6" id="KW-1185">Reference proteome</keyword>
<evidence type="ECO:0000256" key="2">
    <source>
        <dbReference type="ARBA" id="ARBA00022801"/>
    </source>
</evidence>
<gene>
    <name evidence="5" type="ORF">GCM10010466_20050</name>
</gene>
<dbReference type="Gene3D" id="1.10.1400.10">
    <property type="match status" value="1"/>
</dbReference>
<proteinExistence type="inferred from homology"/>
<dbReference type="PANTHER" id="PTHR34218">
    <property type="entry name" value="PEPTIDASE S45 PENICILLIN AMIDASE"/>
    <property type="match status" value="1"/>
</dbReference>
<dbReference type="CDD" id="cd03747">
    <property type="entry name" value="Ntn_PGA_like"/>
    <property type="match status" value="1"/>
</dbReference>